<dbReference type="PROSITE" id="PS00129">
    <property type="entry name" value="GLYCOSYL_HYDROL_F31_1"/>
    <property type="match status" value="1"/>
</dbReference>
<dbReference type="InterPro" id="IPR013780">
    <property type="entry name" value="Glyco_hydro_b"/>
</dbReference>
<organism evidence="9 10">
    <name type="scientific">Iocasia fonsfrigidae</name>
    <dbReference type="NCBI Taxonomy" id="2682810"/>
    <lineage>
        <taxon>Bacteria</taxon>
        <taxon>Bacillati</taxon>
        <taxon>Bacillota</taxon>
        <taxon>Clostridia</taxon>
        <taxon>Halanaerobiales</taxon>
        <taxon>Halanaerobiaceae</taxon>
        <taxon>Iocasia</taxon>
    </lineage>
</organism>
<gene>
    <name evidence="9" type="ORF">GM661_14990</name>
</gene>
<dbReference type="PANTHER" id="PTHR22762">
    <property type="entry name" value="ALPHA-GLUCOSIDASE"/>
    <property type="match status" value="1"/>
</dbReference>
<dbReference type="Gene3D" id="3.20.20.80">
    <property type="entry name" value="Glycosidases"/>
    <property type="match status" value="2"/>
</dbReference>
<keyword evidence="3 4" id="KW-0326">Glycosidase</keyword>
<dbReference type="SUPFAM" id="SSF51445">
    <property type="entry name" value="(Trans)glycosidases"/>
    <property type="match status" value="1"/>
</dbReference>
<dbReference type="Pfam" id="PF17137">
    <property type="entry name" value="DUF5110"/>
    <property type="match status" value="1"/>
</dbReference>
<evidence type="ECO:0000256" key="3">
    <source>
        <dbReference type="ARBA" id="ARBA00023295"/>
    </source>
</evidence>
<dbReference type="CDD" id="cd06604">
    <property type="entry name" value="GH31_glucosidase_II_MalA"/>
    <property type="match status" value="1"/>
</dbReference>
<feature type="domain" description="Glycosyl hydrolase family 31 C-terminal" evidence="8">
    <location>
        <begin position="581"/>
        <end position="667"/>
    </location>
</feature>
<evidence type="ECO:0000259" key="5">
    <source>
        <dbReference type="Pfam" id="PF01055"/>
    </source>
</evidence>
<dbReference type="SUPFAM" id="SSF51011">
    <property type="entry name" value="Glycosyl hydrolase domain"/>
    <property type="match status" value="1"/>
</dbReference>
<evidence type="ECO:0000256" key="4">
    <source>
        <dbReference type="RuleBase" id="RU361185"/>
    </source>
</evidence>
<dbReference type="InterPro" id="IPR017853">
    <property type="entry name" value="GH"/>
</dbReference>
<feature type="domain" description="DUF5110" evidence="7">
    <location>
        <begin position="682"/>
        <end position="747"/>
    </location>
</feature>
<dbReference type="EMBL" id="CP046640">
    <property type="protein sequence ID" value="QTL99167.1"/>
    <property type="molecule type" value="Genomic_DNA"/>
</dbReference>
<evidence type="ECO:0000259" key="6">
    <source>
        <dbReference type="Pfam" id="PF13802"/>
    </source>
</evidence>
<reference evidence="9" key="1">
    <citation type="submission" date="2019-12" db="EMBL/GenBank/DDBJ databases">
        <authorList>
            <person name="zhang j."/>
            <person name="sun C.M."/>
        </authorList>
    </citation>
    <scope>NUCLEOTIDE SEQUENCE</scope>
    <source>
        <strain evidence="9">NS-1</strain>
    </source>
</reference>
<keyword evidence="2 4" id="KW-0378">Hydrolase</keyword>
<dbReference type="Pfam" id="PF13802">
    <property type="entry name" value="Gal_mutarotas_2"/>
    <property type="match status" value="1"/>
</dbReference>
<evidence type="ECO:0000313" key="10">
    <source>
        <dbReference type="Proteomes" id="UP000665020"/>
    </source>
</evidence>
<keyword evidence="10" id="KW-1185">Reference proteome</keyword>
<dbReference type="InterPro" id="IPR048395">
    <property type="entry name" value="Glyco_hydro_31_C"/>
</dbReference>
<dbReference type="InterPro" id="IPR030458">
    <property type="entry name" value="Glyco_hydro_31_AS"/>
</dbReference>
<dbReference type="InterPro" id="IPR011013">
    <property type="entry name" value="Gal_mutarotase_sf_dom"/>
</dbReference>
<dbReference type="RefSeq" id="WP_230867565.1">
    <property type="nucleotide sequence ID" value="NZ_CP046640.1"/>
</dbReference>
<dbReference type="CDD" id="cd14752">
    <property type="entry name" value="GH31_N"/>
    <property type="match status" value="1"/>
</dbReference>
<dbReference type="GO" id="GO:0004553">
    <property type="term" value="F:hydrolase activity, hydrolyzing O-glycosyl compounds"/>
    <property type="evidence" value="ECO:0007669"/>
    <property type="project" value="InterPro"/>
</dbReference>
<dbReference type="InterPro" id="IPR033403">
    <property type="entry name" value="DUF5110"/>
</dbReference>
<accession>A0A8A7KJZ6</accession>
<evidence type="ECO:0000259" key="8">
    <source>
        <dbReference type="Pfam" id="PF21365"/>
    </source>
</evidence>
<sequence length="784" mass="91360">MFGQIQDYQKKKNKVIINYEQHSGEVEFISPSIVNFFAPISNQRRFSRAVEEIKGDNNISFEVTEDVGIILKTEQLKVVIHDQFKVDIYDKDDEIISKDYRGERKPFIRRGKGDIIAEEGHQIIKGNIKNRIEVLKEMTGEEYFYGLGEQTGPLNKKGYRYQMWNTDDPSPHVESFESLYKSIPFVIILKDGLAYGLFFDNTYRSYFDLGKESSQYLYYGVDNGNLNYYFIYGPSIKEVVEKYTYLTGRTPLPQLWTLGYHQSRYSYDSENRVREVADKLREKDIPCDAIYLDIDYMDGYRVFTWDQEKFPNFEKLISDLKKQGFKVVTIVDPGIKKDNGYLVYDEGLSNGYFARDKDGIPYVNRVWPGESLYPDFSSEEVRKWWADKQNTLLETGVAGIWNDMNEPASFDGPLPVDLQFENEGHQTDHQEIHNVYGHLMARASAEGIKKYSGKRPFVITRAAYAGTQKYSTVWTGDNQSFWEHLRMSLSMLMNLGLSGMAFCGVDLGGFSFDCSGELLARWVQAGAFTPLFRNHSAAYTRDQEPWCFDLETERIYRNYVKLRYRLIPYLYDLFWQEQKTGLPIIRPLVLHYQDDENTYELNDQFLVGENILVAPIVQQGQLARAVYLPSGRWVDYWTKEIIEGGRYILRKTPLDTCPIFIKEGSLIPNYKVEDDLDSEKQELILDLYPGDLNYVHYQDDGESFNYQKGEYNLYQFEVTCSQGLTISINKIHQKYKSYKKFTFMINNYQAEEVLVDGQPHFFQNDGNRVLLVVASDVKEIKIEQ</sequence>
<feature type="domain" description="Glycoside hydrolase family 31 TIM barrel" evidence="5">
    <location>
        <begin position="250"/>
        <end position="573"/>
    </location>
</feature>
<comment type="similarity">
    <text evidence="1 4">Belongs to the glycosyl hydrolase 31 family.</text>
</comment>
<dbReference type="Pfam" id="PF21365">
    <property type="entry name" value="Glyco_hydro_31_3rd"/>
    <property type="match status" value="1"/>
</dbReference>
<dbReference type="InterPro" id="IPR000322">
    <property type="entry name" value="Glyco_hydro_31_TIM"/>
</dbReference>
<dbReference type="PANTHER" id="PTHR22762:SF166">
    <property type="entry name" value="ALPHA-GLUCOSIDASE"/>
    <property type="match status" value="1"/>
</dbReference>
<evidence type="ECO:0000313" key="9">
    <source>
        <dbReference type="EMBL" id="QTL99167.1"/>
    </source>
</evidence>
<dbReference type="Gene3D" id="2.60.40.1760">
    <property type="entry name" value="glycosyl hydrolase (family 31)"/>
    <property type="match status" value="1"/>
</dbReference>
<dbReference type="Pfam" id="PF01055">
    <property type="entry name" value="Glyco_hydro_31_2nd"/>
    <property type="match status" value="1"/>
</dbReference>
<dbReference type="AlphaFoldDB" id="A0A8A7KJZ6"/>
<feature type="domain" description="Glycoside hydrolase family 31 N-terminal" evidence="6">
    <location>
        <begin position="25"/>
        <end position="208"/>
    </location>
</feature>
<proteinExistence type="inferred from homology"/>
<evidence type="ECO:0000256" key="1">
    <source>
        <dbReference type="ARBA" id="ARBA00007806"/>
    </source>
</evidence>
<dbReference type="InterPro" id="IPR025887">
    <property type="entry name" value="Glyco_hydro_31_N_dom"/>
</dbReference>
<dbReference type="GO" id="GO:0030246">
    <property type="term" value="F:carbohydrate binding"/>
    <property type="evidence" value="ECO:0007669"/>
    <property type="project" value="InterPro"/>
</dbReference>
<evidence type="ECO:0000256" key="2">
    <source>
        <dbReference type="ARBA" id="ARBA00022801"/>
    </source>
</evidence>
<dbReference type="Gene3D" id="2.60.40.1180">
    <property type="entry name" value="Golgi alpha-mannosidase II"/>
    <property type="match status" value="2"/>
</dbReference>
<protein>
    <submittedName>
        <fullName evidence="9">DUF5110 domain-containing protein</fullName>
    </submittedName>
</protein>
<dbReference type="SUPFAM" id="SSF74650">
    <property type="entry name" value="Galactose mutarotase-like"/>
    <property type="match status" value="1"/>
</dbReference>
<name>A0A8A7KJZ6_9FIRM</name>
<dbReference type="GO" id="GO:0005975">
    <property type="term" value="P:carbohydrate metabolic process"/>
    <property type="evidence" value="ECO:0007669"/>
    <property type="project" value="InterPro"/>
</dbReference>
<dbReference type="KEGG" id="ifn:GM661_14990"/>
<dbReference type="Proteomes" id="UP000665020">
    <property type="component" value="Chromosome"/>
</dbReference>
<evidence type="ECO:0000259" key="7">
    <source>
        <dbReference type="Pfam" id="PF17137"/>
    </source>
</evidence>